<feature type="transmembrane region" description="Helical" evidence="6">
    <location>
        <begin position="49"/>
        <end position="67"/>
    </location>
</feature>
<feature type="transmembrane region" description="Helical" evidence="6">
    <location>
        <begin position="134"/>
        <end position="158"/>
    </location>
</feature>
<dbReference type="PANTHER" id="PTHR23505">
    <property type="entry name" value="SPINSTER"/>
    <property type="match status" value="1"/>
</dbReference>
<protein>
    <submittedName>
        <fullName evidence="8">MFS transporter</fullName>
    </submittedName>
</protein>
<feature type="transmembrane region" description="Helical" evidence="6">
    <location>
        <begin position="290"/>
        <end position="311"/>
    </location>
</feature>
<evidence type="ECO:0000256" key="1">
    <source>
        <dbReference type="ARBA" id="ARBA00004141"/>
    </source>
</evidence>
<evidence type="ECO:0000313" key="8">
    <source>
        <dbReference type="EMBL" id="HGU39624.1"/>
    </source>
</evidence>
<gene>
    <name evidence="8" type="ORF">ENT77_00255</name>
</gene>
<reference evidence="8" key="1">
    <citation type="journal article" date="2020" name="mSystems">
        <title>Genome- and Community-Level Interaction Insights into Carbon Utilization and Element Cycling Functions of Hydrothermarchaeota in Hydrothermal Sediment.</title>
        <authorList>
            <person name="Zhou Z."/>
            <person name="Liu Y."/>
            <person name="Xu W."/>
            <person name="Pan J."/>
            <person name="Luo Z.H."/>
            <person name="Li M."/>
        </authorList>
    </citation>
    <scope>NUCLEOTIDE SEQUENCE [LARGE SCALE GENOMIC DNA]</scope>
    <source>
        <strain evidence="8">SpSt-609</strain>
    </source>
</reference>
<feature type="transmembrane region" description="Helical" evidence="6">
    <location>
        <begin position="76"/>
        <end position="95"/>
    </location>
</feature>
<keyword evidence="2" id="KW-0813">Transport</keyword>
<keyword evidence="3 6" id="KW-0812">Transmembrane</keyword>
<evidence type="ECO:0000256" key="5">
    <source>
        <dbReference type="ARBA" id="ARBA00023136"/>
    </source>
</evidence>
<keyword evidence="4 6" id="KW-1133">Transmembrane helix</keyword>
<evidence type="ECO:0000256" key="2">
    <source>
        <dbReference type="ARBA" id="ARBA00022448"/>
    </source>
</evidence>
<proteinExistence type="predicted"/>
<dbReference type="PANTHER" id="PTHR23505:SF79">
    <property type="entry name" value="PROTEIN SPINSTER"/>
    <property type="match status" value="1"/>
</dbReference>
<feature type="transmembrane region" description="Helical" evidence="6">
    <location>
        <begin position="222"/>
        <end position="243"/>
    </location>
</feature>
<evidence type="ECO:0000256" key="4">
    <source>
        <dbReference type="ARBA" id="ARBA00022989"/>
    </source>
</evidence>
<feature type="transmembrane region" description="Helical" evidence="6">
    <location>
        <begin position="164"/>
        <end position="184"/>
    </location>
</feature>
<dbReference type="InterPro" id="IPR044770">
    <property type="entry name" value="MFS_spinster-like"/>
</dbReference>
<comment type="subcellular location">
    <subcellularLocation>
        <location evidence="1">Membrane</location>
        <topology evidence="1">Multi-pass membrane protein</topology>
    </subcellularLocation>
</comment>
<dbReference type="InterPro" id="IPR011701">
    <property type="entry name" value="MFS"/>
</dbReference>
<feature type="transmembrane region" description="Helical" evidence="6">
    <location>
        <begin position="395"/>
        <end position="412"/>
    </location>
</feature>
<evidence type="ECO:0000256" key="6">
    <source>
        <dbReference type="SAM" id="Phobius"/>
    </source>
</evidence>
<dbReference type="GO" id="GO:0022857">
    <property type="term" value="F:transmembrane transporter activity"/>
    <property type="evidence" value="ECO:0007669"/>
    <property type="project" value="InterPro"/>
</dbReference>
<feature type="transmembrane region" description="Helical" evidence="6">
    <location>
        <begin position="358"/>
        <end position="383"/>
    </location>
</feature>
<dbReference type="AlphaFoldDB" id="A0A7C4CEL2"/>
<organism evidence="8">
    <name type="scientific">Fervidobacterium thailandense</name>
    <dbReference type="NCBI Taxonomy" id="1008305"/>
    <lineage>
        <taxon>Bacteria</taxon>
        <taxon>Thermotogati</taxon>
        <taxon>Thermotogota</taxon>
        <taxon>Thermotogae</taxon>
        <taxon>Thermotogales</taxon>
        <taxon>Fervidobacteriaceae</taxon>
        <taxon>Fervidobacterium</taxon>
    </lineage>
</organism>
<evidence type="ECO:0000259" key="7">
    <source>
        <dbReference type="PROSITE" id="PS50850"/>
    </source>
</evidence>
<evidence type="ECO:0000256" key="3">
    <source>
        <dbReference type="ARBA" id="ARBA00022692"/>
    </source>
</evidence>
<dbReference type="PROSITE" id="PS50850">
    <property type="entry name" value="MFS"/>
    <property type="match status" value="1"/>
</dbReference>
<comment type="caution">
    <text evidence="8">The sequence shown here is derived from an EMBL/GenBank/DDBJ whole genome shotgun (WGS) entry which is preliminary data.</text>
</comment>
<dbReference type="InterPro" id="IPR036259">
    <property type="entry name" value="MFS_trans_sf"/>
</dbReference>
<dbReference type="GO" id="GO:0016020">
    <property type="term" value="C:membrane"/>
    <property type="evidence" value="ECO:0007669"/>
    <property type="project" value="UniProtKB-SubCell"/>
</dbReference>
<feature type="transmembrane region" description="Helical" evidence="6">
    <location>
        <begin position="258"/>
        <end position="278"/>
    </location>
</feature>
<feature type="transmembrane region" description="Helical" evidence="6">
    <location>
        <begin position="317"/>
        <end position="337"/>
    </location>
</feature>
<dbReference type="Pfam" id="PF07690">
    <property type="entry name" value="MFS_1"/>
    <property type="match status" value="1"/>
</dbReference>
<name>A0A7C4CEL2_9BACT</name>
<feature type="transmembrane region" description="Helical" evidence="6">
    <location>
        <begin position="101"/>
        <end position="122"/>
    </location>
</feature>
<dbReference type="Gene3D" id="1.20.1250.20">
    <property type="entry name" value="MFS general substrate transporter like domains"/>
    <property type="match status" value="1"/>
</dbReference>
<dbReference type="SUPFAM" id="SSF103473">
    <property type="entry name" value="MFS general substrate transporter"/>
    <property type="match status" value="1"/>
</dbReference>
<sequence>MAHSTNRRTMVFLLFIILVILNADQMVMSPVIGMIEAEFGVTDSHIGLVGGVFSIVGALVSLVWGYLTDIYNRKRLLIASVLVGEIPCLLTAVSGSFSELFLWRVLTGIGIGASFPISYSLIGDLFGHRERGKVVSVLGLASTIGGILGMLVAGYTAGIFGWRIPFILVSAPNLILIPLFLNLIEEPKRGAHEEGFEQGFAEYRYFVKLSDYVNLVKIKTNLLLFFQGIAGTIPWGAIPYFMIEFFKREKGMDLDQATTVFLIFAMGSIVGNVVGGFLGEKIYRRSKKLVPFVSAITTIIGTFLTVFVFRYPYIPGQFYSLVVLCLLGFVAALMDSYTGPNVKMMLLNVNEPKDRGRIFSIFNLTDSVGTGVGRFVGGSLSVALGTLGVALEVSAYFWLICGFLLMLSSWYFEQEVEQLNRKMMEIALRGGQKRFEEK</sequence>
<dbReference type="EMBL" id="DSZY01000005">
    <property type="protein sequence ID" value="HGU39624.1"/>
    <property type="molecule type" value="Genomic_DNA"/>
</dbReference>
<dbReference type="InterPro" id="IPR020846">
    <property type="entry name" value="MFS_dom"/>
</dbReference>
<keyword evidence="5 6" id="KW-0472">Membrane</keyword>
<feature type="domain" description="Major facilitator superfamily (MFS) profile" evidence="7">
    <location>
        <begin position="10"/>
        <end position="417"/>
    </location>
</feature>
<accession>A0A7C4CEL2</accession>